<feature type="region of interest" description="Disordered" evidence="2">
    <location>
        <begin position="76"/>
        <end position="95"/>
    </location>
</feature>
<evidence type="ECO:0000313" key="5">
    <source>
        <dbReference type="EMBL" id="CAK0796507.1"/>
    </source>
</evidence>
<keyword evidence="3" id="KW-0472">Membrane</keyword>
<keyword evidence="1" id="KW-0106">Calcium</keyword>
<feature type="region of interest" description="Disordered" evidence="2">
    <location>
        <begin position="1"/>
        <end position="27"/>
    </location>
</feature>
<feature type="compositionally biased region" description="Basic and acidic residues" evidence="2">
    <location>
        <begin position="245"/>
        <end position="259"/>
    </location>
</feature>
<evidence type="ECO:0000259" key="4">
    <source>
        <dbReference type="PROSITE" id="PS50222"/>
    </source>
</evidence>
<dbReference type="InterPro" id="IPR002048">
    <property type="entry name" value="EF_hand_dom"/>
</dbReference>
<dbReference type="InterPro" id="IPR011992">
    <property type="entry name" value="EF-hand-dom_pair"/>
</dbReference>
<accession>A0ABN9PTL2</accession>
<evidence type="ECO:0000256" key="1">
    <source>
        <dbReference type="ARBA" id="ARBA00022837"/>
    </source>
</evidence>
<dbReference type="PROSITE" id="PS00018">
    <property type="entry name" value="EF_HAND_1"/>
    <property type="match status" value="1"/>
</dbReference>
<protein>
    <recommendedName>
        <fullName evidence="4">EF-hand domain-containing protein</fullName>
    </recommendedName>
</protein>
<keyword evidence="3" id="KW-1133">Transmembrane helix</keyword>
<comment type="caution">
    <text evidence="5">The sequence shown here is derived from an EMBL/GenBank/DDBJ whole genome shotgun (WGS) entry which is preliminary data.</text>
</comment>
<gene>
    <name evidence="5" type="ORF">PCOR1329_LOCUS5878</name>
</gene>
<feature type="transmembrane region" description="Helical" evidence="3">
    <location>
        <begin position="158"/>
        <end position="179"/>
    </location>
</feature>
<feature type="domain" description="EF-hand" evidence="4">
    <location>
        <begin position="199"/>
        <end position="234"/>
    </location>
</feature>
<feature type="region of interest" description="Disordered" evidence="2">
    <location>
        <begin position="244"/>
        <end position="289"/>
    </location>
</feature>
<dbReference type="PROSITE" id="PS50222">
    <property type="entry name" value="EF_HAND_2"/>
    <property type="match status" value="1"/>
</dbReference>
<evidence type="ECO:0000256" key="3">
    <source>
        <dbReference type="SAM" id="Phobius"/>
    </source>
</evidence>
<keyword evidence="6" id="KW-1185">Reference proteome</keyword>
<dbReference type="Proteomes" id="UP001189429">
    <property type="component" value="Unassembled WGS sequence"/>
</dbReference>
<dbReference type="SUPFAM" id="SSF47473">
    <property type="entry name" value="EF-hand"/>
    <property type="match status" value="1"/>
</dbReference>
<organism evidence="5 6">
    <name type="scientific">Prorocentrum cordatum</name>
    <dbReference type="NCBI Taxonomy" id="2364126"/>
    <lineage>
        <taxon>Eukaryota</taxon>
        <taxon>Sar</taxon>
        <taxon>Alveolata</taxon>
        <taxon>Dinophyceae</taxon>
        <taxon>Prorocentrales</taxon>
        <taxon>Prorocentraceae</taxon>
        <taxon>Prorocentrum</taxon>
    </lineage>
</organism>
<keyword evidence="3" id="KW-0812">Transmembrane</keyword>
<feature type="non-terminal residue" evidence="5">
    <location>
        <position position="1"/>
    </location>
</feature>
<dbReference type="Gene3D" id="1.10.238.10">
    <property type="entry name" value="EF-hand"/>
    <property type="match status" value="1"/>
</dbReference>
<dbReference type="Pfam" id="PF13202">
    <property type="entry name" value="EF-hand_5"/>
    <property type="match status" value="1"/>
</dbReference>
<reference evidence="5" key="1">
    <citation type="submission" date="2023-10" db="EMBL/GenBank/DDBJ databases">
        <authorList>
            <person name="Chen Y."/>
            <person name="Shah S."/>
            <person name="Dougan E. K."/>
            <person name="Thang M."/>
            <person name="Chan C."/>
        </authorList>
    </citation>
    <scope>NUCLEOTIDE SEQUENCE [LARGE SCALE GENOMIC DNA]</scope>
</reference>
<evidence type="ECO:0000313" key="6">
    <source>
        <dbReference type="Proteomes" id="UP001189429"/>
    </source>
</evidence>
<dbReference type="InterPro" id="IPR018247">
    <property type="entry name" value="EF_Hand_1_Ca_BS"/>
</dbReference>
<dbReference type="EMBL" id="CAUYUJ010001559">
    <property type="protein sequence ID" value="CAK0796507.1"/>
    <property type="molecule type" value="Genomic_DNA"/>
</dbReference>
<name>A0ABN9PTL2_9DINO</name>
<evidence type="ECO:0000256" key="2">
    <source>
        <dbReference type="SAM" id="MobiDB-lite"/>
    </source>
</evidence>
<proteinExistence type="predicted"/>
<sequence>RGPSRAQPVRAGAALPPHRGVRHWRPAPPGRCAGAGCRRHAARGAGARPCRGAALRRLRGLGKVARYQLLWRQRRRRDAGGRPGSAGDVPEGVHGPVRRDVRLRRAGCKSKTVAVAAGCAQKWTSRTAGTLRRGSCTRPPRGSAPGIPFFVSSTRSPAALWILMILLVVIIIALLVYYLKKKALCCFKAAPKKEEAVVLVQEEDRQAFKEMDLDGDGVITPEELAQYRQERQCGRNCTNMCAGGKNDKEDDKDNKDGGGHHQGGGEAQGEAEAQRARGGGHWEYVKDHH</sequence>